<evidence type="ECO:0000256" key="1">
    <source>
        <dbReference type="SAM" id="MobiDB-lite"/>
    </source>
</evidence>
<dbReference type="Proteomes" id="UP000314294">
    <property type="component" value="Unassembled WGS sequence"/>
</dbReference>
<organism evidence="2 3">
    <name type="scientific">Liparis tanakae</name>
    <name type="common">Tanaka's snailfish</name>
    <dbReference type="NCBI Taxonomy" id="230148"/>
    <lineage>
        <taxon>Eukaryota</taxon>
        <taxon>Metazoa</taxon>
        <taxon>Chordata</taxon>
        <taxon>Craniata</taxon>
        <taxon>Vertebrata</taxon>
        <taxon>Euteleostomi</taxon>
        <taxon>Actinopterygii</taxon>
        <taxon>Neopterygii</taxon>
        <taxon>Teleostei</taxon>
        <taxon>Neoteleostei</taxon>
        <taxon>Acanthomorphata</taxon>
        <taxon>Eupercaria</taxon>
        <taxon>Perciformes</taxon>
        <taxon>Cottioidei</taxon>
        <taxon>Cottales</taxon>
        <taxon>Liparidae</taxon>
        <taxon>Liparis</taxon>
    </lineage>
</organism>
<feature type="compositionally biased region" description="Acidic residues" evidence="1">
    <location>
        <begin position="45"/>
        <end position="57"/>
    </location>
</feature>
<evidence type="ECO:0000313" key="2">
    <source>
        <dbReference type="EMBL" id="TNN73884.1"/>
    </source>
</evidence>
<protein>
    <submittedName>
        <fullName evidence="2">Uncharacterized protein</fullName>
    </submittedName>
</protein>
<dbReference type="EMBL" id="SRLO01000120">
    <property type="protein sequence ID" value="TNN73884.1"/>
    <property type="molecule type" value="Genomic_DNA"/>
</dbReference>
<proteinExistence type="predicted"/>
<name>A0A4Z2I938_9TELE</name>
<feature type="region of interest" description="Disordered" evidence="1">
    <location>
        <begin position="40"/>
        <end position="73"/>
    </location>
</feature>
<keyword evidence="3" id="KW-1185">Reference proteome</keyword>
<reference evidence="2 3" key="1">
    <citation type="submission" date="2019-03" db="EMBL/GenBank/DDBJ databases">
        <title>First draft genome of Liparis tanakae, snailfish: a comprehensive survey of snailfish specific genes.</title>
        <authorList>
            <person name="Kim W."/>
            <person name="Song I."/>
            <person name="Jeong J.-H."/>
            <person name="Kim D."/>
            <person name="Kim S."/>
            <person name="Ryu S."/>
            <person name="Song J.Y."/>
            <person name="Lee S.K."/>
        </authorList>
    </citation>
    <scope>NUCLEOTIDE SEQUENCE [LARGE SCALE GENOMIC DNA]</scope>
    <source>
        <tissue evidence="2">Muscle</tissue>
    </source>
</reference>
<accession>A0A4Z2I938</accession>
<evidence type="ECO:0000313" key="3">
    <source>
        <dbReference type="Proteomes" id="UP000314294"/>
    </source>
</evidence>
<comment type="caution">
    <text evidence="2">The sequence shown here is derived from an EMBL/GenBank/DDBJ whole genome shotgun (WGS) entry which is preliminary data.</text>
</comment>
<sequence length="73" mass="7849">MDVRGKEIIGSITSSTGQAEGLLILETACRLKDSLLLGVMGGGPSEEEEFEEEEEGGPGDTERRRSPPIWLST</sequence>
<gene>
    <name evidence="2" type="ORF">EYF80_015901</name>
</gene>
<dbReference type="AlphaFoldDB" id="A0A4Z2I938"/>